<dbReference type="Pfam" id="PF02110">
    <property type="entry name" value="HK"/>
    <property type="match status" value="1"/>
</dbReference>
<evidence type="ECO:0000256" key="11">
    <source>
        <dbReference type="ARBA" id="ARBA00022977"/>
    </source>
</evidence>
<evidence type="ECO:0000313" key="12">
    <source>
        <dbReference type="EMBL" id="VFS52919.1"/>
    </source>
</evidence>
<keyword evidence="9" id="KW-0067">ATP-binding</keyword>
<evidence type="ECO:0000256" key="10">
    <source>
        <dbReference type="ARBA" id="ARBA00022842"/>
    </source>
</evidence>
<dbReference type="Gene3D" id="3.40.1190.20">
    <property type="match status" value="1"/>
</dbReference>
<gene>
    <name evidence="12" type="primary">thiM_2</name>
    <name evidence="12" type="ORF">NCTC12282_06127</name>
</gene>
<proteinExistence type="predicted"/>
<evidence type="ECO:0000256" key="1">
    <source>
        <dbReference type="ARBA" id="ARBA00001771"/>
    </source>
</evidence>
<sequence length="151" mass="16159">MYLTPFHCLTPLPLTGCLNCVKKTPLIHCLTNQVVQNFTANVLLAIGASPAMVVAKNRKRLNLAPLPAACWLNVGTLNDIQIESMTLAVSAANVAGVPWVLDPVAVGGLAYRTDFCRDLLNLKPAAIRGNASEIMALAGFSSSGAWRRQCR</sequence>
<keyword evidence="7" id="KW-0547">Nucleotide-binding</keyword>
<evidence type="ECO:0000256" key="2">
    <source>
        <dbReference type="ARBA" id="ARBA00001946"/>
    </source>
</evidence>
<comment type="cofactor">
    <cofactor evidence="2">
        <name>Mg(2+)</name>
        <dbReference type="ChEBI" id="CHEBI:18420"/>
    </cofactor>
</comment>
<keyword evidence="6" id="KW-0479">Metal-binding</keyword>
<organism evidence="12 13">
    <name type="scientific">Budvicia aquatica</name>
    <dbReference type="NCBI Taxonomy" id="82979"/>
    <lineage>
        <taxon>Bacteria</taxon>
        <taxon>Pseudomonadati</taxon>
        <taxon>Pseudomonadota</taxon>
        <taxon>Gammaproteobacteria</taxon>
        <taxon>Enterobacterales</taxon>
        <taxon>Budviciaceae</taxon>
        <taxon>Budvicia</taxon>
    </lineage>
</organism>
<dbReference type="GO" id="GO:0000287">
    <property type="term" value="F:magnesium ion binding"/>
    <property type="evidence" value="ECO:0007669"/>
    <property type="project" value="InterPro"/>
</dbReference>
<evidence type="ECO:0000256" key="3">
    <source>
        <dbReference type="ARBA" id="ARBA00004868"/>
    </source>
</evidence>
<dbReference type="GO" id="GO:0004417">
    <property type="term" value="F:hydroxyethylthiazole kinase activity"/>
    <property type="evidence" value="ECO:0007669"/>
    <property type="project" value="UniProtKB-EC"/>
</dbReference>
<dbReference type="GO" id="GO:0009229">
    <property type="term" value="P:thiamine diphosphate biosynthetic process"/>
    <property type="evidence" value="ECO:0007669"/>
    <property type="project" value="UniProtKB-UniPathway"/>
</dbReference>
<dbReference type="SUPFAM" id="SSF53613">
    <property type="entry name" value="Ribokinase-like"/>
    <property type="match status" value="1"/>
</dbReference>
<evidence type="ECO:0000256" key="9">
    <source>
        <dbReference type="ARBA" id="ARBA00022840"/>
    </source>
</evidence>
<dbReference type="AlphaFoldDB" id="A0A485A652"/>
<dbReference type="GO" id="GO:0009228">
    <property type="term" value="P:thiamine biosynthetic process"/>
    <property type="evidence" value="ECO:0007669"/>
    <property type="project" value="UniProtKB-KW"/>
</dbReference>
<comment type="catalytic activity">
    <reaction evidence="1">
        <text>5-(2-hydroxyethyl)-4-methylthiazole + ATP = 4-methyl-5-(2-phosphooxyethyl)-thiazole + ADP + H(+)</text>
        <dbReference type="Rhea" id="RHEA:24212"/>
        <dbReference type="ChEBI" id="CHEBI:15378"/>
        <dbReference type="ChEBI" id="CHEBI:17957"/>
        <dbReference type="ChEBI" id="CHEBI:30616"/>
        <dbReference type="ChEBI" id="CHEBI:58296"/>
        <dbReference type="ChEBI" id="CHEBI:456216"/>
        <dbReference type="EC" id="2.7.1.50"/>
    </reaction>
</comment>
<dbReference type="EC" id="2.7.1.50" evidence="4"/>
<evidence type="ECO:0000256" key="5">
    <source>
        <dbReference type="ARBA" id="ARBA00022679"/>
    </source>
</evidence>
<evidence type="ECO:0000256" key="6">
    <source>
        <dbReference type="ARBA" id="ARBA00022723"/>
    </source>
</evidence>
<evidence type="ECO:0000256" key="8">
    <source>
        <dbReference type="ARBA" id="ARBA00022777"/>
    </source>
</evidence>
<protein>
    <recommendedName>
        <fullName evidence="4">hydroxyethylthiazole kinase</fullName>
        <ecNumber evidence="4">2.7.1.50</ecNumber>
    </recommendedName>
</protein>
<dbReference type="GO" id="GO:0005524">
    <property type="term" value="F:ATP binding"/>
    <property type="evidence" value="ECO:0007669"/>
    <property type="project" value="UniProtKB-KW"/>
</dbReference>
<accession>A0A485A652</accession>
<evidence type="ECO:0000256" key="4">
    <source>
        <dbReference type="ARBA" id="ARBA00012129"/>
    </source>
</evidence>
<evidence type="ECO:0000313" key="13">
    <source>
        <dbReference type="Proteomes" id="UP000373449"/>
    </source>
</evidence>
<dbReference type="Proteomes" id="UP000373449">
    <property type="component" value="Unassembled WGS sequence"/>
</dbReference>
<reference evidence="12 13" key="1">
    <citation type="submission" date="2019-03" db="EMBL/GenBank/DDBJ databases">
        <authorList>
            <consortium name="Pathogen Informatics"/>
        </authorList>
    </citation>
    <scope>NUCLEOTIDE SEQUENCE [LARGE SCALE GENOMIC DNA]</scope>
    <source>
        <strain evidence="12 13">NCTC12282</strain>
    </source>
</reference>
<keyword evidence="11" id="KW-0784">Thiamine biosynthesis</keyword>
<keyword evidence="10" id="KW-0460">Magnesium</keyword>
<keyword evidence="5 12" id="KW-0808">Transferase</keyword>
<dbReference type="InterPro" id="IPR029056">
    <property type="entry name" value="Ribokinase-like"/>
</dbReference>
<comment type="pathway">
    <text evidence="3">Cofactor biosynthesis; thiamine diphosphate biosynthesis; 4-methyl-5-(2-phosphoethyl)-thiazole from 5-(2-hydroxyethyl)-4-methylthiazole: step 1/1.</text>
</comment>
<dbReference type="EMBL" id="CAADJA010000002">
    <property type="protein sequence ID" value="VFS52919.1"/>
    <property type="molecule type" value="Genomic_DNA"/>
</dbReference>
<name>A0A485A652_9GAMM</name>
<dbReference type="InterPro" id="IPR000417">
    <property type="entry name" value="Hyethyz_kinase"/>
</dbReference>
<dbReference type="PRINTS" id="PR01099">
    <property type="entry name" value="HYETHTZKNASE"/>
</dbReference>
<keyword evidence="8 12" id="KW-0418">Kinase</keyword>
<dbReference type="UniPathway" id="UPA00060">
    <property type="reaction ID" value="UER00139"/>
</dbReference>
<evidence type="ECO:0000256" key="7">
    <source>
        <dbReference type="ARBA" id="ARBA00022741"/>
    </source>
</evidence>